<gene>
    <name evidence="2" type="ORF">GALL_523770</name>
</gene>
<name>A0A1J5PL95_9ZZZZ</name>
<organism evidence="2">
    <name type="scientific">mine drainage metagenome</name>
    <dbReference type="NCBI Taxonomy" id="410659"/>
    <lineage>
        <taxon>unclassified sequences</taxon>
        <taxon>metagenomes</taxon>
        <taxon>ecological metagenomes</taxon>
    </lineage>
</organism>
<dbReference type="EMBL" id="MLJW01006865">
    <property type="protein sequence ID" value="OIQ66059.1"/>
    <property type="molecule type" value="Genomic_DNA"/>
</dbReference>
<comment type="caution">
    <text evidence="2">The sequence shown here is derived from an EMBL/GenBank/DDBJ whole genome shotgun (WGS) entry which is preliminary data.</text>
</comment>
<protein>
    <submittedName>
        <fullName evidence="2">Uncharacterized protein</fullName>
    </submittedName>
</protein>
<proteinExistence type="predicted"/>
<feature type="compositionally biased region" description="Basic residues" evidence="1">
    <location>
        <begin position="164"/>
        <end position="181"/>
    </location>
</feature>
<reference evidence="2" key="1">
    <citation type="submission" date="2016-10" db="EMBL/GenBank/DDBJ databases">
        <title>Sequence of Gallionella enrichment culture.</title>
        <authorList>
            <person name="Poehlein A."/>
            <person name="Muehling M."/>
            <person name="Daniel R."/>
        </authorList>
    </citation>
    <scope>NUCLEOTIDE SEQUENCE</scope>
</reference>
<evidence type="ECO:0000313" key="2">
    <source>
        <dbReference type="EMBL" id="OIQ66059.1"/>
    </source>
</evidence>
<evidence type="ECO:0000256" key="1">
    <source>
        <dbReference type="SAM" id="MobiDB-lite"/>
    </source>
</evidence>
<accession>A0A1J5PL95</accession>
<feature type="region of interest" description="Disordered" evidence="1">
    <location>
        <begin position="145"/>
        <end position="181"/>
    </location>
</feature>
<sequence>MHGLAAQQILNADIPKIGLPGAGTEEVINPWNRLDRQREASGLIAQGADDSAGRTGYGQHHLVDAVFLNQAWQQLRGPHHGNALDEQALLVEGIVHKTDHLAAQFRVAAEFLGHQESGPTCTNDEGAPSGGPFQSGRAVHELVVPRPGRPPKGRPAQRGQQAGGHHHVMLKRNRQARRRIG</sequence>
<dbReference type="AlphaFoldDB" id="A0A1J5PL95"/>